<reference evidence="1 2" key="1">
    <citation type="submission" date="2018-08" db="EMBL/GenBank/DDBJ databases">
        <title>Meiothermus luteus KCTC 52599 genome sequencing project.</title>
        <authorList>
            <person name="Da Costa M.S."/>
            <person name="Albuquerque L."/>
            <person name="Raposo P."/>
            <person name="Froufe H.J.C."/>
            <person name="Barroso C.S."/>
            <person name="Egas C."/>
        </authorList>
    </citation>
    <scope>NUCLEOTIDE SEQUENCE [LARGE SCALE GENOMIC DNA]</scope>
    <source>
        <strain evidence="1 2">KCTC 52599</strain>
    </source>
</reference>
<gene>
    <name evidence="1" type="ORF">Mlute_02677</name>
</gene>
<dbReference type="Pfam" id="PF10722">
    <property type="entry name" value="YbjN"/>
    <property type="match status" value="1"/>
</dbReference>
<evidence type="ECO:0000313" key="2">
    <source>
        <dbReference type="Proteomes" id="UP000265800"/>
    </source>
</evidence>
<dbReference type="OrthoDB" id="33037at2"/>
<dbReference type="CDD" id="cd17511">
    <property type="entry name" value="YbjN_AmyR-like"/>
    <property type="match status" value="1"/>
</dbReference>
<keyword evidence="2" id="KW-1185">Reference proteome</keyword>
<dbReference type="AlphaFoldDB" id="A0A399EHU5"/>
<dbReference type="InterPro" id="IPR019660">
    <property type="entry name" value="Put_sensory_transdc_reg_YbjN"/>
</dbReference>
<protein>
    <submittedName>
        <fullName evidence="1">Putative bacterial sensory transduction regulator</fullName>
    </submittedName>
</protein>
<proteinExistence type="predicted"/>
<evidence type="ECO:0000313" key="1">
    <source>
        <dbReference type="EMBL" id="RIH81831.1"/>
    </source>
</evidence>
<accession>A0A399EHU5</accession>
<comment type="caution">
    <text evidence="1">The sequence shown here is derived from an EMBL/GenBank/DDBJ whole genome shotgun (WGS) entry which is preliminary data.</text>
</comment>
<dbReference type="Proteomes" id="UP000265800">
    <property type="component" value="Unassembled WGS sequence"/>
</dbReference>
<dbReference type="EMBL" id="QWKZ01000135">
    <property type="protein sequence ID" value="RIH81831.1"/>
    <property type="molecule type" value="Genomic_DNA"/>
</dbReference>
<dbReference type="RefSeq" id="WP_119361170.1">
    <property type="nucleotide sequence ID" value="NZ_QWKZ01000135.1"/>
</dbReference>
<name>A0A399EHU5_9DEIN</name>
<sequence length="155" mass="17426">MRILIWAAVLLSLALAQGGTIGTGRIVNGLTERDVETLLRQEGIPFERVGNSKYHLRIAGVRVVLLMDRCQSGSCEILTLASGFTMDTPPSLEEVNEWNQNKRFSRAYLDSDGDPWVESELHLRFGVTSETIRFFLAVFSKETLPKFIEHIGFNP</sequence>
<organism evidence="1 2">
    <name type="scientific">Meiothermus luteus</name>
    <dbReference type="NCBI Taxonomy" id="2026184"/>
    <lineage>
        <taxon>Bacteria</taxon>
        <taxon>Thermotogati</taxon>
        <taxon>Deinococcota</taxon>
        <taxon>Deinococci</taxon>
        <taxon>Thermales</taxon>
        <taxon>Thermaceae</taxon>
        <taxon>Meiothermus</taxon>
    </lineage>
</organism>